<sequence length="517" mass="60029">MKILTITDKEKSAIHRLALGVQKYNPHLSIEILAVHPKRPDNSQLLKYKELAEWADILDFQYWKTALMLLEKFPEFKRKKKLLTHHNPYSIWESDWQDFDGLVVVNQEQKSLLPNAKLIPLAIDFNFFKWNPDYTEEKTVGMVAARIEGKKGILPVAQACKELGYKMILVGRVSDANYLHEVLRTGVVDFRNDVSDEELRDVYKEMAIYVFNSVDNFEAGSLPVLEAMATGVPVLTRRIGHIPDLYNGMNMVVRDGQPDDLDDLKENLKNLMEDKEKRMDLREKGWRTVLTRSDEIRAREYSKTYHKIWSKSTLVSVIVSTFNRKDILAKVLDRLLGQDYPSFEIVVADDGSTDGTKEMVMKKRKKSFVPIKYINTGDTEKYHLAKARNMAAIEAEGDILVFMDDRFYPNKNMISEFVKNLYPGYFLHGNKGSEKCVFVENLSCVYRQEFINAGMFCERIEQYGGLTQETQKRFQRQGFRFLYVNSAQVRPIFSSHSKWTKKEEIMKSKIILQKMGM</sequence>
<dbReference type="InterPro" id="IPR050834">
    <property type="entry name" value="Glycosyltransf_2"/>
</dbReference>
<dbReference type="InterPro" id="IPR029044">
    <property type="entry name" value="Nucleotide-diphossugar_trans"/>
</dbReference>
<dbReference type="Pfam" id="PF00534">
    <property type="entry name" value="Glycos_transf_1"/>
    <property type="match status" value="1"/>
</dbReference>
<dbReference type="Pfam" id="PF00535">
    <property type="entry name" value="Glycos_transf_2"/>
    <property type="match status" value="1"/>
</dbReference>
<dbReference type="SUPFAM" id="SSF53448">
    <property type="entry name" value="Nucleotide-diphospho-sugar transferases"/>
    <property type="match status" value="1"/>
</dbReference>
<dbReference type="SUPFAM" id="SSF53756">
    <property type="entry name" value="UDP-Glycosyltransferase/glycogen phosphorylase"/>
    <property type="match status" value="1"/>
</dbReference>
<comment type="caution">
    <text evidence="3">The sequence shown here is derived from an EMBL/GenBank/DDBJ whole genome shotgun (WGS) entry which is preliminary data.</text>
</comment>
<dbReference type="PANTHER" id="PTHR43685:SF3">
    <property type="entry name" value="SLR2126 PROTEIN"/>
    <property type="match status" value="1"/>
</dbReference>
<evidence type="ECO:0000313" key="3">
    <source>
        <dbReference type="EMBL" id="HGW60711.1"/>
    </source>
</evidence>
<dbReference type="GO" id="GO:0016757">
    <property type="term" value="F:glycosyltransferase activity"/>
    <property type="evidence" value="ECO:0007669"/>
    <property type="project" value="InterPro"/>
</dbReference>
<feature type="domain" description="Glycosyltransferase 2-like" evidence="2">
    <location>
        <begin position="316"/>
        <end position="421"/>
    </location>
</feature>
<evidence type="ECO:0000259" key="1">
    <source>
        <dbReference type="Pfam" id="PF00534"/>
    </source>
</evidence>
<keyword evidence="3" id="KW-0808">Transferase</keyword>
<dbReference type="Gene3D" id="3.40.50.2000">
    <property type="entry name" value="Glycogen Phosphorylase B"/>
    <property type="match status" value="1"/>
</dbReference>
<dbReference type="Gene3D" id="3.90.550.10">
    <property type="entry name" value="Spore Coat Polysaccharide Biosynthesis Protein SpsA, Chain A"/>
    <property type="match status" value="1"/>
</dbReference>
<name>A0A7C4TW73_9BACT</name>
<dbReference type="InterPro" id="IPR001173">
    <property type="entry name" value="Glyco_trans_2-like"/>
</dbReference>
<protein>
    <submittedName>
        <fullName evidence="3">Glycosyltransferase</fullName>
    </submittedName>
</protein>
<dbReference type="EMBL" id="DTHV01000146">
    <property type="protein sequence ID" value="HGW60711.1"/>
    <property type="molecule type" value="Genomic_DNA"/>
</dbReference>
<evidence type="ECO:0000259" key="2">
    <source>
        <dbReference type="Pfam" id="PF00535"/>
    </source>
</evidence>
<gene>
    <name evidence="3" type="ORF">ENV82_04710</name>
</gene>
<organism evidence="3">
    <name type="scientific">Caldisericum exile</name>
    <dbReference type="NCBI Taxonomy" id="693075"/>
    <lineage>
        <taxon>Bacteria</taxon>
        <taxon>Pseudomonadati</taxon>
        <taxon>Caldisericota/Cryosericota group</taxon>
        <taxon>Caldisericota</taxon>
        <taxon>Caldisericia</taxon>
        <taxon>Caldisericales</taxon>
        <taxon>Caldisericaceae</taxon>
        <taxon>Caldisericum</taxon>
    </lineage>
</organism>
<reference evidence="3" key="1">
    <citation type="journal article" date="2020" name="mSystems">
        <title>Genome- and Community-Level Interaction Insights into Carbon Utilization and Element Cycling Functions of Hydrothermarchaeota in Hydrothermal Sediment.</title>
        <authorList>
            <person name="Zhou Z."/>
            <person name="Liu Y."/>
            <person name="Xu W."/>
            <person name="Pan J."/>
            <person name="Luo Z.H."/>
            <person name="Li M."/>
        </authorList>
    </citation>
    <scope>NUCLEOTIDE SEQUENCE [LARGE SCALE GENOMIC DNA]</scope>
    <source>
        <strain evidence="3">SpSt-794</strain>
    </source>
</reference>
<dbReference type="CDD" id="cd03801">
    <property type="entry name" value="GT4_PimA-like"/>
    <property type="match status" value="1"/>
</dbReference>
<proteinExistence type="predicted"/>
<feature type="domain" description="Glycosyl transferase family 1" evidence="1">
    <location>
        <begin position="135"/>
        <end position="285"/>
    </location>
</feature>
<accession>A0A7C4TW73</accession>
<dbReference type="PANTHER" id="PTHR43685">
    <property type="entry name" value="GLYCOSYLTRANSFERASE"/>
    <property type="match status" value="1"/>
</dbReference>
<dbReference type="InterPro" id="IPR001296">
    <property type="entry name" value="Glyco_trans_1"/>
</dbReference>
<dbReference type="AlphaFoldDB" id="A0A7C4TW73"/>